<evidence type="ECO:0008006" key="3">
    <source>
        <dbReference type="Google" id="ProtNLM"/>
    </source>
</evidence>
<gene>
    <name evidence="1" type="ORF">C0W41_09640</name>
</gene>
<comment type="caution">
    <text evidence="1">The sequence shown here is derived from an EMBL/GenBank/DDBJ whole genome shotgun (WGS) entry which is preliminary data.</text>
</comment>
<dbReference type="AlphaFoldDB" id="A0A855SC90"/>
<dbReference type="InterPro" id="IPR032710">
    <property type="entry name" value="NTF2-like_dom_sf"/>
</dbReference>
<accession>A0A855SC90</accession>
<dbReference type="GeneID" id="61228641"/>
<evidence type="ECO:0000313" key="2">
    <source>
        <dbReference type="Proteomes" id="UP000241440"/>
    </source>
</evidence>
<evidence type="ECO:0000313" key="1">
    <source>
        <dbReference type="EMBL" id="PSX07508.1"/>
    </source>
</evidence>
<sequence length="133" mass="15436">MNKAIMLASENIYTLHKWIQQVFTDKNGKGLEVMEELISSFDPEFTMITQQGKVIGVPEVKQLFTSSLGKRPKLEIIIEDIVPIFDDKGIVTIRYCEIHHECHQYKKRISTAIIDTSSEKLRWLYLHETPISE</sequence>
<proteinExistence type="predicted"/>
<dbReference type="RefSeq" id="WP_045083167.1">
    <property type="nucleotide sequence ID" value="NZ_JZSX01000004.1"/>
</dbReference>
<protein>
    <recommendedName>
        <fullName evidence="3">DUF4440 domain-containing protein</fullName>
    </recommendedName>
</protein>
<name>A0A855SC90_PHOAN</name>
<organism evidence="1 2">
    <name type="scientific">Photobacterium angustum</name>
    <dbReference type="NCBI Taxonomy" id="661"/>
    <lineage>
        <taxon>Bacteria</taxon>
        <taxon>Pseudomonadati</taxon>
        <taxon>Pseudomonadota</taxon>
        <taxon>Gammaproteobacteria</taxon>
        <taxon>Vibrionales</taxon>
        <taxon>Vibrionaceae</taxon>
        <taxon>Photobacterium</taxon>
    </lineage>
</organism>
<reference evidence="1 2" key="1">
    <citation type="submission" date="2018-01" db="EMBL/GenBank/DDBJ databases">
        <title>Whole genome sequencing of Histamine producing bacteria.</title>
        <authorList>
            <person name="Butler K."/>
        </authorList>
    </citation>
    <scope>NUCLEOTIDE SEQUENCE [LARGE SCALE GENOMIC DNA]</scope>
    <source>
        <strain evidence="1 2">A2-1</strain>
    </source>
</reference>
<dbReference type="Gene3D" id="3.10.450.50">
    <property type="match status" value="1"/>
</dbReference>
<dbReference type="EMBL" id="PYOY01000004">
    <property type="protein sequence ID" value="PSX07508.1"/>
    <property type="molecule type" value="Genomic_DNA"/>
</dbReference>
<dbReference type="SUPFAM" id="SSF54427">
    <property type="entry name" value="NTF2-like"/>
    <property type="match status" value="1"/>
</dbReference>
<dbReference type="Proteomes" id="UP000241440">
    <property type="component" value="Unassembled WGS sequence"/>
</dbReference>